<evidence type="ECO:0000313" key="3">
    <source>
        <dbReference type="EMBL" id="STL79486.1"/>
    </source>
</evidence>
<keyword evidence="2" id="KW-0460">Magnesium</keyword>
<proteinExistence type="predicted"/>
<dbReference type="GO" id="GO:0019143">
    <property type="term" value="F:3-deoxy-manno-octulosonate-8-phosphatase activity"/>
    <property type="evidence" value="ECO:0007669"/>
    <property type="project" value="UniProtKB-EC"/>
</dbReference>
<dbReference type="EMBL" id="UGEX01000001">
    <property type="protein sequence ID" value="STL79486.1"/>
    <property type="molecule type" value="Genomic_DNA"/>
</dbReference>
<name>A0A377BY17_ECOLX</name>
<dbReference type="SUPFAM" id="SSF56784">
    <property type="entry name" value="HAD-like"/>
    <property type="match status" value="1"/>
</dbReference>
<evidence type="ECO:0000313" key="4">
    <source>
        <dbReference type="Proteomes" id="UP000254088"/>
    </source>
</evidence>
<organism evidence="3 4">
    <name type="scientific">Escherichia coli</name>
    <dbReference type="NCBI Taxonomy" id="562"/>
    <lineage>
        <taxon>Bacteria</taxon>
        <taxon>Pseudomonadati</taxon>
        <taxon>Pseudomonadota</taxon>
        <taxon>Gammaproteobacteria</taxon>
        <taxon>Enterobacterales</taxon>
        <taxon>Enterobacteriaceae</taxon>
        <taxon>Escherichia</taxon>
    </lineage>
</organism>
<reference evidence="3 4" key="1">
    <citation type="submission" date="2018-06" db="EMBL/GenBank/DDBJ databases">
        <authorList>
            <consortium name="Pathogen Informatics"/>
            <person name="Doyle S."/>
        </authorList>
    </citation>
    <scope>NUCLEOTIDE SEQUENCE [LARGE SCALE GENOMIC DNA]</scope>
    <source>
        <strain evidence="3 4">NCTC10429</strain>
    </source>
</reference>
<dbReference type="InterPro" id="IPR023214">
    <property type="entry name" value="HAD_sf"/>
</dbReference>
<gene>
    <name evidence="3" type="primary">kdsC_1</name>
    <name evidence="3" type="ORF">NCTC10429_01229</name>
</gene>
<keyword evidence="1" id="KW-0479">Metal-binding</keyword>
<dbReference type="InterPro" id="IPR036412">
    <property type="entry name" value="HAD-like_sf"/>
</dbReference>
<dbReference type="Pfam" id="PF08282">
    <property type="entry name" value="Hydrolase_3"/>
    <property type="match status" value="1"/>
</dbReference>
<keyword evidence="3" id="KW-0378">Hydrolase</keyword>
<dbReference type="EC" id="3.1.3.45" evidence="3"/>
<evidence type="ECO:0000256" key="2">
    <source>
        <dbReference type="ARBA" id="ARBA00022842"/>
    </source>
</evidence>
<protein>
    <submittedName>
        <fullName evidence="3">3-deoxy-D-manno-octulosonate 8-phosphate phosphatase</fullName>
        <ecNumber evidence="3">3.1.3.45</ecNumber>
    </submittedName>
</protein>
<dbReference type="Proteomes" id="UP000254088">
    <property type="component" value="Unassembled WGS sequence"/>
</dbReference>
<dbReference type="Gene3D" id="3.40.50.1000">
    <property type="entry name" value="HAD superfamily/HAD-like"/>
    <property type="match status" value="1"/>
</dbReference>
<dbReference type="GO" id="GO:0046872">
    <property type="term" value="F:metal ion binding"/>
    <property type="evidence" value="ECO:0007669"/>
    <property type="project" value="UniProtKB-KW"/>
</dbReference>
<dbReference type="AlphaFoldDB" id="A0A377BY17"/>
<sequence length="68" mass="7380">MPHWGSLTCIRAVNKLIAFSDLLEKLAIAPENVAYVGDDLIDWPVMEKVGLSVAVADAHPLLIRAPIT</sequence>
<accession>A0A377BY17</accession>
<evidence type="ECO:0000256" key="1">
    <source>
        <dbReference type="ARBA" id="ARBA00022723"/>
    </source>
</evidence>